<dbReference type="AlphaFoldDB" id="A0A1R1YM55"/>
<feature type="compositionally biased region" description="Low complexity" evidence="1">
    <location>
        <begin position="308"/>
        <end position="321"/>
    </location>
</feature>
<protein>
    <submittedName>
        <fullName evidence="2">Uncharacterized protein</fullName>
    </submittedName>
</protein>
<organism evidence="2 3">
    <name type="scientific">Smittium culicis</name>
    <dbReference type="NCBI Taxonomy" id="133412"/>
    <lineage>
        <taxon>Eukaryota</taxon>
        <taxon>Fungi</taxon>
        <taxon>Fungi incertae sedis</taxon>
        <taxon>Zoopagomycota</taxon>
        <taxon>Kickxellomycotina</taxon>
        <taxon>Harpellomycetes</taxon>
        <taxon>Harpellales</taxon>
        <taxon>Legeriomycetaceae</taxon>
        <taxon>Smittium</taxon>
    </lineage>
</organism>
<accession>A0A1R1YM55</accession>
<feature type="compositionally biased region" description="Polar residues" evidence="1">
    <location>
        <begin position="526"/>
        <end position="541"/>
    </location>
</feature>
<evidence type="ECO:0000256" key="1">
    <source>
        <dbReference type="SAM" id="MobiDB-lite"/>
    </source>
</evidence>
<dbReference type="Proteomes" id="UP000187429">
    <property type="component" value="Unassembled WGS sequence"/>
</dbReference>
<feature type="non-terminal residue" evidence="2">
    <location>
        <position position="790"/>
    </location>
</feature>
<gene>
    <name evidence="2" type="ORF">AYI69_g2739</name>
</gene>
<feature type="compositionally biased region" description="Low complexity" evidence="1">
    <location>
        <begin position="217"/>
        <end position="231"/>
    </location>
</feature>
<feature type="compositionally biased region" description="Polar residues" evidence="1">
    <location>
        <begin position="322"/>
        <end position="331"/>
    </location>
</feature>
<feature type="compositionally biased region" description="Basic and acidic residues" evidence="1">
    <location>
        <begin position="332"/>
        <end position="346"/>
    </location>
</feature>
<proteinExistence type="predicted"/>
<feature type="region of interest" description="Disordered" evidence="1">
    <location>
        <begin position="217"/>
        <end position="256"/>
    </location>
</feature>
<dbReference type="EMBL" id="LSSM01000818">
    <property type="protein sequence ID" value="OMJ27816.1"/>
    <property type="molecule type" value="Genomic_DNA"/>
</dbReference>
<dbReference type="OrthoDB" id="5660339at2759"/>
<reference evidence="3" key="1">
    <citation type="submission" date="2017-01" db="EMBL/GenBank/DDBJ databases">
        <authorList>
            <person name="Wang Y."/>
            <person name="White M."/>
            <person name="Kvist S."/>
            <person name="Moncalvo J.-M."/>
        </authorList>
    </citation>
    <scope>NUCLEOTIDE SEQUENCE [LARGE SCALE GENOMIC DNA]</scope>
    <source>
        <strain evidence="3">ID-206-W2</strain>
    </source>
</reference>
<keyword evidence="3" id="KW-1185">Reference proteome</keyword>
<sequence>MMEQQAETQANMSQDQLKYWLTWYRYSYVKENVTQKPRIRTIPITYLTAYPELTEALPLIEEDFFRTPLTEEERKIAIHSCPKTSSINYIPPPLSNSASSAVKKADTVMYEIQLALAQATRPIDYYVHRRIQETPGNNTALSLKSHNLHKGLDLPGRPTQLVESDTKPLMDQEALDTLMSKKPVVKRQRVQPFRRSQQNTIPMDTYSSNTATVQSTNAATTAEANSSNSTADRQSNFRGRGRGRGRVTQYRPKTAHQTPTLSLRYRGFRYENSVYGRIFAGNDIDSTVPPVSKGAFLAPFETGGTWRAPEVPAPSVSPSNSTADVPSTSVQEEVKPKDQQSSDRRSRFLTIEESYRRDSTEGSRLLQPTFHDHKEDWRPRPVLDFRKLIQHVEEQNFKMMTLAYPRCVHAYTSIQELQEVSPLSLERPMLPVPRPTIRAITEPVGIYQDSTPSSGMGQNLKDARLGLPRRSSDNWGNEGGVCSNHTLDILQALGAWIQGQRREIVYLPIPVYHTPGYGYQYKENDPQGSVNQGQGSSTGGKQATERWDDDIEMSRELYWESSVNVDCTAAGSPYASPTSRTKESINADAEIMDIDSNPDETCHSEPIIPEEQTERHGLGNSGGIPHVLRIMESKRGKDAHKRQGAANSIVRPKTQEGHRSISVGLFRQHNHSCVREKIRRNNFPRTSQDSRTDLESLSGNEYQTSGHLCTVGAQSCRCAEQTDCANRMVSITGNIQNSEFSLWPAQRRPVCIPPEQEGGNLLHLVPRHRVSRPECNSLQLVRVQQPIQLP</sequence>
<feature type="region of interest" description="Disordered" evidence="1">
    <location>
        <begin position="308"/>
        <end position="362"/>
    </location>
</feature>
<feature type="region of interest" description="Disordered" evidence="1">
    <location>
        <begin position="520"/>
        <end position="546"/>
    </location>
</feature>
<comment type="caution">
    <text evidence="2">The sequence shown here is derived from an EMBL/GenBank/DDBJ whole genome shotgun (WGS) entry which is preliminary data.</text>
</comment>
<name>A0A1R1YM55_9FUNG</name>
<evidence type="ECO:0000313" key="2">
    <source>
        <dbReference type="EMBL" id="OMJ27816.1"/>
    </source>
</evidence>
<evidence type="ECO:0000313" key="3">
    <source>
        <dbReference type="Proteomes" id="UP000187429"/>
    </source>
</evidence>